<name>A0A420W3F9_9SPHI</name>
<dbReference type="OrthoDB" id="649093at2"/>
<keyword evidence="2 3" id="KW-0812">Transmembrane</keyword>
<dbReference type="GO" id="GO:0009279">
    <property type="term" value="C:cell outer membrane"/>
    <property type="evidence" value="ECO:0007669"/>
    <property type="project" value="UniProtKB-SubCell"/>
</dbReference>
<sequence length="703" mass="78572">MENLLTYIIQVNLLLSIIYLGYVGLLKGLTFYSLNRFYFLIGGLFAFVYPFLDLKSLFVRRGLDMGGVGEQIFLYMGEQQVQERLTVASLVELVFILGAILLMLRLLFQLLSLLRIHLHSRADQWRSYLFRNVIIPIVPFSFLNKIYVNKEQHVDAELKDIFKHEDIHVKGLHSLDILLFEMILVCCWYNPFVWFMRRAIRQNLEFLTDQQVLNKGIDKQTYQYSLLNVSKKGTSIGLSNQFNFKLLKRRIMMMNKKRSSKIELSKYAFLLPIFLLTGAAFTVSKAEGSIEGVVERANETVLPIQLPAHKLEVGQQRDSTLSVKMVGEAGKVLQEDIRTDTIKIDTNRSKKTANLLSDQIGSLRLRGTSDVIGNPLFVLDGIVVSKKELDAVAPEEIESMAVLKDKSATAIYGEKGKNGVVLLTTKIGNATKKSENNLQGKVVGFQVKQDSVGTTKSHTIKYPVDVLYVIDGVKMNSEDMKGVDPNNIESINVLKDASAMVKYGREGKNGVIEVTTKKWARENPDKVDKASHKHKSENTPDERVITVVGYKKGDKGNEPKTITFEGKAAQSDSPVKTAKFVAQTATYTKVEGEPRDINGLRIRGLSGKEQPLFVVDGQVQSKDRNDLKSEDIASIEVLKNQSATSLYGTAGANGVILITTKKKAGELNDGKGDREPLDGKIKKTIKTELDAERKRAVGLKDKG</sequence>
<dbReference type="GO" id="GO:0015344">
    <property type="term" value="F:siderophore uptake transmembrane transporter activity"/>
    <property type="evidence" value="ECO:0007669"/>
    <property type="project" value="TreeGrafter"/>
</dbReference>
<organism evidence="6 7">
    <name type="scientific">Sphingobacterium puteale</name>
    <dbReference type="NCBI Taxonomy" id="2420510"/>
    <lineage>
        <taxon>Bacteria</taxon>
        <taxon>Pseudomonadati</taxon>
        <taxon>Bacteroidota</taxon>
        <taxon>Sphingobacteriia</taxon>
        <taxon>Sphingobacteriales</taxon>
        <taxon>Sphingobacteriaceae</taxon>
        <taxon>Sphingobacterium</taxon>
    </lineage>
</organism>
<evidence type="ECO:0000256" key="3">
    <source>
        <dbReference type="SAM" id="Phobius"/>
    </source>
</evidence>
<feature type="domain" description="TonB-dependent receptor plug" evidence="5">
    <location>
        <begin position="585"/>
        <end position="655"/>
    </location>
</feature>
<evidence type="ECO:0000313" key="6">
    <source>
        <dbReference type="EMBL" id="RKO73139.1"/>
    </source>
</evidence>
<dbReference type="SUPFAM" id="SSF56935">
    <property type="entry name" value="Porins"/>
    <property type="match status" value="3"/>
</dbReference>
<keyword evidence="2" id="KW-0813">Transport</keyword>
<dbReference type="EMBL" id="RBWS01000001">
    <property type="protein sequence ID" value="RKO73139.1"/>
    <property type="molecule type" value="Genomic_DNA"/>
</dbReference>
<feature type="domain" description="Peptidase M56" evidence="4">
    <location>
        <begin position="134"/>
        <end position="254"/>
    </location>
</feature>
<evidence type="ECO:0000256" key="1">
    <source>
        <dbReference type="ARBA" id="ARBA00022729"/>
    </source>
</evidence>
<comment type="similarity">
    <text evidence="2">Belongs to the TonB-dependent receptor family.</text>
</comment>
<feature type="transmembrane region" description="Helical" evidence="3">
    <location>
        <begin position="85"/>
        <end position="108"/>
    </location>
</feature>
<evidence type="ECO:0000256" key="2">
    <source>
        <dbReference type="PROSITE-ProRule" id="PRU01360"/>
    </source>
</evidence>
<dbReference type="InterPro" id="IPR012910">
    <property type="entry name" value="Plug_dom"/>
</dbReference>
<keyword evidence="2" id="KW-1134">Transmembrane beta strand</keyword>
<dbReference type="AlphaFoldDB" id="A0A420W3F9"/>
<keyword evidence="7" id="KW-1185">Reference proteome</keyword>
<dbReference type="GO" id="GO:0044718">
    <property type="term" value="P:siderophore transmembrane transport"/>
    <property type="evidence" value="ECO:0007669"/>
    <property type="project" value="TreeGrafter"/>
</dbReference>
<evidence type="ECO:0000259" key="5">
    <source>
        <dbReference type="Pfam" id="PF07715"/>
    </source>
</evidence>
<dbReference type="Proteomes" id="UP000282423">
    <property type="component" value="Unassembled WGS sequence"/>
</dbReference>
<gene>
    <name evidence="6" type="ORF">D7322_00205</name>
</gene>
<dbReference type="Gene3D" id="2.170.130.10">
    <property type="entry name" value="TonB-dependent receptor, plug domain"/>
    <property type="match status" value="3"/>
</dbReference>
<evidence type="ECO:0000259" key="4">
    <source>
        <dbReference type="Pfam" id="PF05569"/>
    </source>
</evidence>
<keyword evidence="2 3" id="KW-0472">Membrane</keyword>
<protein>
    <submittedName>
        <fullName evidence="6">M56 family peptidase</fullName>
    </submittedName>
</protein>
<dbReference type="CDD" id="cd07341">
    <property type="entry name" value="M56_BlaR1_MecR1_like"/>
    <property type="match status" value="1"/>
</dbReference>
<dbReference type="PANTHER" id="PTHR30069:SF29">
    <property type="entry name" value="HEMOGLOBIN AND HEMOGLOBIN-HAPTOGLOBIN-BINDING PROTEIN 1-RELATED"/>
    <property type="match status" value="1"/>
</dbReference>
<keyword evidence="2" id="KW-0998">Cell outer membrane</keyword>
<accession>A0A420W3F9</accession>
<feature type="transmembrane region" description="Helical" evidence="3">
    <location>
        <begin position="264"/>
        <end position="283"/>
    </location>
</feature>
<comment type="subcellular location">
    <subcellularLocation>
        <location evidence="2">Cell outer membrane</location>
        <topology evidence="2">Multi-pass membrane protein</topology>
    </subcellularLocation>
</comment>
<feature type="domain" description="TonB-dependent receptor plug" evidence="5">
    <location>
        <begin position="439"/>
        <end position="511"/>
    </location>
</feature>
<comment type="caution">
    <text evidence="6">The sequence shown here is derived from an EMBL/GenBank/DDBJ whole genome shotgun (WGS) entry which is preliminary data.</text>
</comment>
<proteinExistence type="inferred from homology"/>
<feature type="transmembrane region" description="Helical" evidence="3">
    <location>
        <begin position="177"/>
        <end position="196"/>
    </location>
</feature>
<dbReference type="Pfam" id="PF05569">
    <property type="entry name" value="Peptidase_M56"/>
    <property type="match status" value="1"/>
</dbReference>
<dbReference type="PROSITE" id="PS52016">
    <property type="entry name" value="TONB_DEPENDENT_REC_3"/>
    <property type="match status" value="1"/>
</dbReference>
<feature type="transmembrane region" description="Helical" evidence="3">
    <location>
        <begin position="37"/>
        <end position="52"/>
    </location>
</feature>
<dbReference type="NCBIfam" id="TIGR04057">
    <property type="entry name" value="SusC_RagA_signa"/>
    <property type="match status" value="2"/>
</dbReference>
<feature type="domain" description="TonB-dependent receptor plug" evidence="5">
    <location>
        <begin position="360"/>
        <end position="420"/>
    </location>
</feature>
<keyword evidence="3" id="KW-1133">Transmembrane helix</keyword>
<feature type="transmembrane region" description="Helical" evidence="3">
    <location>
        <begin position="6"/>
        <end position="25"/>
    </location>
</feature>
<dbReference type="RefSeq" id="WP_121120482.1">
    <property type="nucleotide sequence ID" value="NZ_RBWS01000001.1"/>
</dbReference>
<dbReference type="InterPro" id="IPR023997">
    <property type="entry name" value="TonB-dep_OMP_SusC/RagA_CS"/>
</dbReference>
<dbReference type="InterPro" id="IPR039426">
    <property type="entry name" value="TonB-dep_rcpt-like"/>
</dbReference>
<dbReference type="PANTHER" id="PTHR30069">
    <property type="entry name" value="TONB-DEPENDENT OUTER MEMBRANE RECEPTOR"/>
    <property type="match status" value="1"/>
</dbReference>
<reference evidence="6 7" key="1">
    <citation type="submission" date="2018-10" db="EMBL/GenBank/DDBJ databases">
        <title>Sphingobacterium sp. M05W1-28.</title>
        <authorList>
            <person name="Cai H."/>
        </authorList>
    </citation>
    <scope>NUCLEOTIDE SEQUENCE [LARGE SCALE GENOMIC DNA]</scope>
    <source>
        <strain evidence="6 7">M05W1-28</strain>
    </source>
</reference>
<dbReference type="InterPro" id="IPR008756">
    <property type="entry name" value="Peptidase_M56"/>
</dbReference>
<dbReference type="Pfam" id="PF07715">
    <property type="entry name" value="Plug"/>
    <property type="match status" value="3"/>
</dbReference>
<dbReference type="InterPro" id="IPR037066">
    <property type="entry name" value="Plug_dom_sf"/>
</dbReference>
<keyword evidence="1" id="KW-0732">Signal</keyword>
<feature type="transmembrane region" description="Helical" evidence="3">
    <location>
        <begin position="129"/>
        <end position="148"/>
    </location>
</feature>
<evidence type="ECO:0000313" key="7">
    <source>
        <dbReference type="Proteomes" id="UP000282423"/>
    </source>
</evidence>